<dbReference type="RefSeq" id="XP_009545257.1">
    <property type="nucleotide sequence ID" value="XM_009546962.1"/>
</dbReference>
<organism evidence="1 2">
    <name type="scientific">Heterobasidion irregulare (strain TC 32-1)</name>
    <dbReference type="NCBI Taxonomy" id="747525"/>
    <lineage>
        <taxon>Eukaryota</taxon>
        <taxon>Fungi</taxon>
        <taxon>Dikarya</taxon>
        <taxon>Basidiomycota</taxon>
        <taxon>Agaricomycotina</taxon>
        <taxon>Agaricomycetes</taxon>
        <taxon>Russulales</taxon>
        <taxon>Bondarzewiaceae</taxon>
        <taxon>Heterobasidion</taxon>
        <taxon>Heterobasidion annosum species complex</taxon>
    </lineage>
</organism>
<dbReference type="GeneID" id="20667842"/>
<dbReference type="InParanoid" id="W4KB54"/>
<reference evidence="1 2" key="1">
    <citation type="journal article" date="2012" name="New Phytol.">
        <title>Insight into trade-off between wood decay and parasitism from the genome of a fungal forest pathogen.</title>
        <authorList>
            <person name="Olson A."/>
            <person name="Aerts A."/>
            <person name="Asiegbu F."/>
            <person name="Belbahri L."/>
            <person name="Bouzid O."/>
            <person name="Broberg A."/>
            <person name="Canback B."/>
            <person name="Coutinho P.M."/>
            <person name="Cullen D."/>
            <person name="Dalman K."/>
            <person name="Deflorio G."/>
            <person name="van Diepen L.T."/>
            <person name="Dunand C."/>
            <person name="Duplessis S."/>
            <person name="Durling M."/>
            <person name="Gonthier P."/>
            <person name="Grimwood J."/>
            <person name="Fossdal C.G."/>
            <person name="Hansson D."/>
            <person name="Henrissat B."/>
            <person name="Hietala A."/>
            <person name="Himmelstrand K."/>
            <person name="Hoffmeister D."/>
            <person name="Hogberg N."/>
            <person name="James T.Y."/>
            <person name="Karlsson M."/>
            <person name="Kohler A."/>
            <person name="Kues U."/>
            <person name="Lee Y.H."/>
            <person name="Lin Y.C."/>
            <person name="Lind M."/>
            <person name="Lindquist E."/>
            <person name="Lombard V."/>
            <person name="Lucas S."/>
            <person name="Lunden K."/>
            <person name="Morin E."/>
            <person name="Murat C."/>
            <person name="Park J."/>
            <person name="Raffaello T."/>
            <person name="Rouze P."/>
            <person name="Salamov A."/>
            <person name="Schmutz J."/>
            <person name="Solheim H."/>
            <person name="Stahlberg J."/>
            <person name="Velez H."/>
            <person name="de Vries R.P."/>
            <person name="Wiebenga A."/>
            <person name="Woodward S."/>
            <person name="Yakovlev I."/>
            <person name="Garbelotto M."/>
            <person name="Martin F."/>
            <person name="Grigoriev I.V."/>
            <person name="Stenlid J."/>
        </authorList>
    </citation>
    <scope>NUCLEOTIDE SEQUENCE [LARGE SCALE GENOMIC DNA]</scope>
    <source>
        <strain evidence="1 2">TC 32-1</strain>
    </source>
</reference>
<dbReference type="Proteomes" id="UP000030671">
    <property type="component" value="Unassembled WGS sequence"/>
</dbReference>
<dbReference type="KEGG" id="hir:HETIRDRAFT_163364"/>
<evidence type="ECO:0000313" key="1">
    <source>
        <dbReference type="EMBL" id="ETW82959.1"/>
    </source>
</evidence>
<gene>
    <name evidence="1" type="ORF">HETIRDRAFT_163364</name>
</gene>
<dbReference type="HOGENOM" id="CLU_2454999_0_0_1"/>
<accession>W4KB54</accession>
<name>W4KB54_HETIT</name>
<dbReference type="EMBL" id="KI925457">
    <property type="protein sequence ID" value="ETW82959.1"/>
    <property type="molecule type" value="Genomic_DNA"/>
</dbReference>
<sequence>MGLVEIQLQRYQRPKIFAPSSKVRLHQHQHCTSNNTSCDADNDTQRTRPCARQSCSLARRGTVQASCSVADQADPCTIVQNSARRCEHW</sequence>
<proteinExistence type="predicted"/>
<dbReference type="AlphaFoldDB" id="W4KB54"/>
<keyword evidence="2" id="KW-1185">Reference proteome</keyword>
<evidence type="ECO:0000313" key="2">
    <source>
        <dbReference type="Proteomes" id="UP000030671"/>
    </source>
</evidence>
<protein>
    <submittedName>
        <fullName evidence="1">Uncharacterized protein</fullName>
    </submittedName>
</protein>